<comment type="pathway">
    <text evidence="1 5">Purine metabolism; 7-cyano-7-deazaguanine biosynthesis.</text>
</comment>
<comment type="similarity">
    <text evidence="2 5">Belongs to the PTPS family. QueD subfamily.</text>
</comment>
<feature type="active site" description="Proton acceptor" evidence="6">
    <location>
        <position position="23"/>
    </location>
</feature>
<dbReference type="STRING" id="1643428.GCA_001442855_00558"/>
<dbReference type="GO" id="GO:0046872">
    <property type="term" value="F:metal ion binding"/>
    <property type="evidence" value="ECO:0007669"/>
    <property type="project" value="UniProtKB-KW"/>
</dbReference>
<keyword evidence="9" id="KW-1185">Reference proteome</keyword>
<feature type="binding site" evidence="7">
    <location>
        <position position="14"/>
    </location>
    <ligand>
        <name>Zn(2+)</name>
        <dbReference type="ChEBI" id="CHEBI:29105"/>
    </ligand>
</feature>
<feature type="active site" description="Charge relay system" evidence="6">
    <location>
        <position position="113"/>
    </location>
</feature>
<feature type="binding site" evidence="7">
    <location>
        <position position="29"/>
    </location>
    <ligand>
        <name>Zn(2+)</name>
        <dbReference type="ChEBI" id="CHEBI:29105"/>
    </ligand>
</feature>
<dbReference type="Gene3D" id="3.30.479.10">
    <property type="entry name" value="6-pyruvoyl tetrahydropterin synthase/QueD"/>
    <property type="match status" value="1"/>
</dbReference>
<keyword evidence="5 7" id="KW-0479">Metal-binding</keyword>
<evidence type="ECO:0000256" key="1">
    <source>
        <dbReference type="ARBA" id="ARBA00005061"/>
    </source>
</evidence>
<comment type="catalytic activity">
    <reaction evidence="4 5">
        <text>7,8-dihydroneopterin 3'-triphosphate + H2O = 6-carboxy-5,6,7,8-tetrahydropterin + triphosphate + acetaldehyde + 2 H(+)</text>
        <dbReference type="Rhea" id="RHEA:27966"/>
        <dbReference type="ChEBI" id="CHEBI:15343"/>
        <dbReference type="ChEBI" id="CHEBI:15377"/>
        <dbReference type="ChEBI" id="CHEBI:15378"/>
        <dbReference type="ChEBI" id="CHEBI:18036"/>
        <dbReference type="ChEBI" id="CHEBI:58462"/>
        <dbReference type="ChEBI" id="CHEBI:61032"/>
        <dbReference type="EC" id="4.1.2.50"/>
    </reaction>
</comment>
<evidence type="ECO:0000256" key="6">
    <source>
        <dbReference type="PIRSR" id="PIRSR006113-1"/>
    </source>
</evidence>
<evidence type="ECO:0000313" key="8">
    <source>
        <dbReference type="EMBL" id="CUU02753.1"/>
    </source>
</evidence>
<dbReference type="EMBL" id="FAOO01000003">
    <property type="protein sequence ID" value="CUU02753.1"/>
    <property type="molecule type" value="Genomic_DNA"/>
</dbReference>
<evidence type="ECO:0000256" key="7">
    <source>
        <dbReference type="PIRSR" id="PIRSR006113-2"/>
    </source>
</evidence>
<dbReference type="SUPFAM" id="SSF55620">
    <property type="entry name" value="Tetrahydrobiopterin biosynthesis enzymes-like"/>
    <property type="match status" value="1"/>
</dbReference>
<evidence type="ECO:0000256" key="5">
    <source>
        <dbReference type="PIRNR" id="PIRNR006113"/>
    </source>
</evidence>
<dbReference type="PIRSF" id="PIRSF006113">
    <property type="entry name" value="PTP_synth"/>
    <property type="match status" value="1"/>
</dbReference>
<dbReference type="GO" id="GO:0070497">
    <property type="term" value="F:6-carboxytetrahydropterin synthase activity"/>
    <property type="evidence" value="ECO:0007669"/>
    <property type="project" value="UniProtKB-EC"/>
</dbReference>
<protein>
    <recommendedName>
        <fullName evidence="3 5">6-carboxy-5,6,7,8-tetrahydropterin synthase</fullName>
        <ecNumber evidence="5">4.-.-.-</ecNumber>
    </recommendedName>
</protein>
<evidence type="ECO:0000256" key="4">
    <source>
        <dbReference type="ARBA" id="ARBA00048807"/>
    </source>
</evidence>
<sequence length="124" mass="14607">MFKITVQKNFSASHIIRGYPGECGRLHGHNWKVKVVVKTEKLDRYGMAIDFKEISEILNDIIEKVDHYHLNDIPPFDKEQPTAENIAKFFYDEVKQRLSGREGVEIDFVEIWETEKYSAIYQEL</sequence>
<dbReference type="EC" id="4.-.-.-" evidence="5"/>
<evidence type="ECO:0000256" key="3">
    <source>
        <dbReference type="ARBA" id="ARBA00018141"/>
    </source>
</evidence>
<dbReference type="NCBIfam" id="TIGR03367">
    <property type="entry name" value="queuosine_QueD"/>
    <property type="match status" value="1"/>
</dbReference>
<dbReference type="OrthoDB" id="9804698at2"/>
<dbReference type="PANTHER" id="PTHR12589:SF8">
    <property type="entry name" value="6-CARBOXY-5,6,7,8-TETRAHYDROPTERIN SYNTHASE"/>
    <property type="match status" value="1"/>
</dbReference>
<proteinExistence type="inferred from homology"/>
<dbReference type="AlphaFoldDB" id="A0A0S4MXW7"/>
<dbReference type="PANTHER" id="PTHR12589">
    <property type="entry name" value="PYRUVOYL TETRAHYDROBIOPTERIN SYNTHASE"/>
    <property type="match status" value="1"/>
</dbReference>
<evidence type="ECO:0000256" key="2">
    <source>
        <dbReference type="ARBA" id="ARBA00008900"/>
    </source>
</evidence>
<keyword evidence="5 7" id="KW-0862">Zinc</keyword>
<dbReference type="GO" id="GO:0008616">
    <property type="term" value="P:tRNA queuosine(34) biosynthetic process"/>
    <property type="evidence" value="ECO:0007669"/>
    <property type="project" value="UniProtKB-KW"/>
</dbReference>
<dbReference type="Pfam" id="PF01242">
    <property type="entry name" value="PTPS"/>
    <property type="match status" value="1"/>
</dbReference>
<name>A0A0S4MXW7_9BACT</name>
<dbReference type="RefSeq" id="WP_140944366.1">
    <property type="nucleotide sequence ID" value="NZ_FAOO01000003.1"/>
</dbReference>
<organism evidence="8 9">
    <name type="scientific">Candidatus Thermokryptus mobilis</name>
    <dbReference type="NCBI Taxonomy" id="1643428"/>
    <lineage>
        <taxon>Bacteria</taxon>
        <taxon>Pseudomonadati</taxon>
        <taxon>Candidatus Kryptoniota</taxon>
        <taxon>Candidatus Thermokryptus</taxon>
    </lineage>
</organism>
<feature type="active site" description="Charge relay system" evidence="6">
    <location>
        <position position="67"/>
    </location>
</feature>
<dbReference type="Proteomes" id="UP000320623">
    <property type="component" value="Unassembled WGS sequence"/>
</dbReference>
<keyword evidence="5" id="KW-0671">Queuosine biosynthesis</keyword>
<accession>A0A0S4MXW7</accession>
<evidence type="ECO:0000313" key="9">
    <source>
        <dbReference type="Proteomes" id="UP000320623"/>
    </source>
</evidence>
<dbReference type="InterPro" id="IPR038418">
    <property type="entry name" value="6-PTP_synth/QueD_sf"/>
</dbReference>
<reference evidence="9" key="1">
    <citation type="submission" date="2015-11" db="EMBL/GenBank/DDBJ databases">
        <authorList>
            <person name="Varghese N."/>
        </authorList>
    </citation>
    <scope>NUCLEOTIDE SEQUENCE [LARGE SCALE GENOMIC DNA]</scope>
</reference>
<dbReference type="InterPro" id="IPR007115">
    <property type="entry name" value="6-PTP_synth/QueD"/>
</dbReference>
<feature type="binding site" evidence="7">
    <location>
        <position position="27"/>
    </location>
    <ligand>
        <name>Zn(2+)</name>
        <dbReference type="ChEBI" id="CHEBI:29105"/>
    </ligand>
</feature>
<keyword evidence="5" id="KW-0456">Lyase</keyword>
<comment type="cofactor">
    <cofactor evidence="5 7">
        <name>Zn(2+)</name>
        <dbReference type="ChEBI" id="CHEBI:29105"/>
    </cofactor>
    <text evidence="5 7">Binds 1 zinc ion per subunit.</text>
</comment>
<gene>
    <name evidence="8" type="ORF">JGI1_00573</name>
</gene>
<dbReference type="UniPathway" id="UPA00391"/>